<keyword evidence="2" id="KW-1185">Reference proteome</keyword>
<proteinExistence type="predicted"/>
<protein>
    <submittedName>
        <fullName evidence="1">Uncharacterized protein</fullName>
    </submittedName>
</protein>
<comment type="caution">
    <text evidence="1">The sequence shown here is derived from an EMBL/GenBank/DDBJ whole genome shotgun (WGS) entry which is preliminary data.</text>
</comment>
<evidence type="ECO:0000313" key="2">
    <source>
        <dbReference type="Proteomes" id="UP001500575"/>
    </source>
</evidence>
<dbReference type="Pfam" id="PF20060">
    <property type="entry name" value="DUF6459"/>
    <property type="match status" value="1"/>
</dbReference>
<evidence type="ECO:0000313" key="1">
    <source>
        <dbReference type="EMBL" id="GAA2125534.1"/>
    </source>
</evidence>
<dbReference type="RefSeq" id="WP_344303893.1">
    <property type="nucleotide sequence ID" value="NZ_BAAAQQ010000011.1"/>
</dbReference>
<organism evidence="1 2">
    <name type="scientific">Nocardioides bigeumensis</name>
    <dbReference type="NCBI Taxonomy" id="433657"/>
    <lineage>
        <taxon>Bacteria</taxon>
        <taxon>Bacillati</taxon>
        <taxon>Actinomycetota</taxon>
        <taxon>Actinomycetes</taxon>
        <taxon>Propionibacteriales</taxon>
        <taxon>Nocardioidaceae</taxon>
        <taxon>Nocardioides</taxon>
    </lineage>
</organism>
<dbReference type="EMBL" id="BAAAQQ010000011">
    <property type="protein sequence ID" value="GAA2125534.1"/>
    <property type="molecule type" value="Genomic_DNA"/>
</dbReference>
<name>A0ABN2YDR1_9ACTN</name>
<dbReference type="InterPro" id="IPR045596">
    <property type="entry name" value="DUF6459"/>
</dbReference>
<reference evidence="1 2" key="1">
    <citation type="journal article" date="2019" name="Int. J. Syst. Evol. Microbiol.">
        <title>The Global Catalogue of Microorganisms (GCM) 10K type strain sequencing project: providing services to taxonomists for standard genome sequencing and annotation.</title>
        <authorList>
            <consortium name="The Broad Institute Genomics Platform"/>
            <consortium name="The Broad Institute Genome Sequencing Center for Infectious Disease"/>
            <person name="Wu L."/>
            <person name="Ma J."/>
        </authorList>
    </citation>
    <scope>NUCLEOTIDE SEQUENCE [LARGE SCALE GENOMIC DNA]</scope>
    <source>
        <strain evidence="1 2">JCM 16021</strain>
    </source>
</reference>
<sequence>MSALGVEEMLRRYDGVVPLSSIQGTLALDLSRQPGPTLSLPCAPTAGVVDIEEPLRRRVEQWAQRYAQAAVEIVGGDRPASQLVRWTSRDVYADLCRRAQLVARAAGRPAGQGRAYAAIRPQVVSVRASFVTREICEVSVRVRHGERFRAVAARFEVLQGRLQCTALDFA</sequence>
<dbReference type="Proteomes" id="UP001500575">
    <property type="component" value="Unassembled WGS sequence"/>
</dbReference>
<gene>
    <name evidence="1" type="ORF">GCM10009843_23340</name>
</gene>
<accession>A0ABN2YDR1</accession>